<protein>
    <submittedName>
        <fullName evidence="1">Lef-2</fullName>
    </submittedName>
</protein>
<dbReference type="GeneID" id="37616905"/>
<dbReference type="InterPro" id="IPR004283">
    <property type="entry name" value="Lef-2"/>
</dbReference>
<accession>A0A1D8QL51</accession>
<name>A0A1D8QL51_GVTN</name>
<dbReference type="GO" id="GO:0019083">
    <property type="term" value="P:viral transcription"/>
    <property type="evidence" value="ECO:0007669"/>
    <property type="project" value="InterPro"/>
</dbReference>
<evidence type="ECO:0000313" key="1">
    <source>
        <dbReference type="EMBL" id="AOW41369.1"/>
    </source>
</evidence>
<keyword evidence="2" id="KW-1185">Reference proteome</keyword>
<sequence>MQFIKLPTNETEAFQMVRDKTLLRFQPYSDIDTTHYYLVDVFARDWSKTVDAYTIFVPGGLYFVVSGANLKNMIKYCPEELASGNQGTVRAKTLKLCFKSAIQKGRTEVINLYTKYLYSKPTNTTDDFKALCQRSRHNRFQNRLKFTYKIVKSIQCNTCDNSCCVYDALKLFYCNDKKCEREVDYTVSRNSNTK</sequence>
<reference evidence="1 2" key="1">
    <citation type="submission" date="2016-02" db="EMBL/GenBank/DDBJ databases">
        <title>Genome sequence of a new Betabaculovirus TnGV isolated from the cabagge looper Trichoplusia ni (Lepidoptera: Noctuidae).</title>
        <authorList>
            <person name="Del Rincon-Castro M.C."/>
            <person name="Bivian-Hernandez Mdl.A."/>
            <person name="Lopez-Tlacomulco J.J."/>
            <person name="Ibarra J.E."/>
        </authorList>
    </citation>
    <scope>NUCLEOTIDE SEQUENCE [LARGE SCALE GENOMIC DNA]</scope>
    <source>
        <strain evidence="1">LBIV-12</strain>
    </source>
</reference>
<dbReference type="RefSeq" id="YP_009506100.1">
    <property type="nucleotide sequence ID" value="NC_038375.1"/>
</dbReference>
<dbReference type="EMBL" id="KU752557">
    <property type="protein sequence ID" value="AOW41369.1"/>
    <property type="molecule type" value="Genomic_DNA"/>
</dbReference>
<dbReference type="KEGG" id="vg:37616905"/>
<organism evidence="1 2">
    <name type="scientific">Trichoplusia ni granulovirus LBIV-12</name>
    <dbReference type="NCBI Taxonomy" id="1916701"/>
    <lineage>
        <taxon>Viruses</taxon>
        <taxon>Viruses incertae sedis</taxon>
        <taxon>Naldaviricetes</taxon>
        <taxon>Lefavirales</taxon>
        <taxon>Baculoviridae</taxon>
        <taxon>Betabaculovirus</taxon>
        <taxon>Betabaculovirus trini</taxon>
    </lineage>
</organism>
<evidence type="ECO:0000313" key="2">
    <source>
        <dbReference type="Proteomes" id="UP000232707"/>
    </source>
</evidence>
<dbReference type="Proteomes" id="UP000232707">
    <property type="component" value="Segment"/>
</dbReference>
<dbReference type="Pfam" id="PF03041">
    <property type="entry name" value="Baculo_LEF-2"/>
    <property type="match status" value="1"/>
</dbReference>
<proteinExistence type="predicted"/>